<evidence type="ECO:0000256" key="2">
    <source>
        <dbReference type="SAM" id="Phobius"/>
    </source>
</evidence>
<proteinExistence type="predicted"/>
<keyword evidence="2" id="KW-1133">Transmembrane helix</keyword>
<organism evidence="3 4">
    <name type="scientific">Streptomyces lanatus</name>
    <dbReference type="NCBI Taxonomy" id="66900"/>
    <lineage>
        <taxon>Bacteria</taxon>
        <taxon>Bacillati</taxon>
        <taxon>Actinomycetota</taxon>
        <taxon>Actinomycetes</taxon>
        <taxon>Kitasatosporales</taxon>
        <taxon>Streptomycetaceae</taxon>
        <taxon>Streptomyces</taxon>
    </lineage>
</organism>
<feature type="compositionally biased region" description="Basic residues" evidence="1">
    <location>
        <begin position="54"/>
        <end position="68"/>
    </location>
</feature>
<feature type="compositionally biased region" description="Polar residues" evidence="1">
    <location>
        <begin position="28"/>
        <end position="39"/>
    </location>
</feature>
<feature type="transmembrane region" description="Helical" evidence="2">
    <location>
        <begin position="78"/>
        <end position="97"/>
    </location>
</feature>
<keyword evidence="2" id="KW-0812">Transmembrane</keyword>
<accession>A0ABV1XVH9</accession>
<dbReference type="EMBL" id="JBEPFB010000011">
    <property type="protein sequence ID" value="MER7375602.1"/>
    <property type="molecule type" value="Genomic_DNA"/>
</dbReference>
<feature type="region of interest" description="Disordered" evidence="1">
    <location>
        <begin position="25"/>
        <end position="73"/>
    </location>
</feature>
<comment type="caution">
    <text evidence="3">The sequence shown here is derived from an EMBL/GenBank/DDBJ whole genome shotgun (WGS) entry which is preliminary data.</text>
</comment>
<feature type="transmembrane region" description="Helical" evidence="2">
    <location>
        <begin position="109"/>
        <end position="129"/>
    </location>
</feature>
<keyword evidence="2" id="KW-0472">Membrane</keyword>
<name>A0ABV1XVH9_9ACTN</name>
<evidence type="ECO:0000313" key="3">
    <source>
        <dbReference type="EMBL" id="MER7375602.1"/>
    </source>
</evidence>
<dbReference type="RefSeq" id="WP_229911600.1">
    <property type="nucleotide sequence ID" value="NZ_BNBM01000001.1"/>
</dbReference>
<protein>
    <submittedName>
        <fullName evidence="3">Uncharacterized protein</fullName>
    </submittedName>
</protein>
<sequence length="147" mass="15553">MSCSVARRGALRVTASARGLEAIGVNRSGRTPSSRSDCSMPSVPEISRTASMPVRHRGGHRRRARRVPGTREGGVPGAVQPFASVFWAALVLPYFAIGTFWTQVFGAEFVLLIGSGVLALGGLVSQFLAPETTDMDLARAARKARGA</sequence>
<reference evidence="3 4" key="1">
    <citation type="submission" date="2024-06" db="EMBL/GenBank/DDBJ databases">
        <title>The Natural Products Discovery Center: Release of the First 8490 Sequenced Strains for Exploring Actinobacteria Biosynthetic Diversity.</title>
        <authorList>
            <person name="Kalkreuter E."/>
            <person name="Kautsar S.A."/>
            <person name="Yang D."/>
            <person name="Bader C.D."/>
            <person name="Teijaro C.N."/>
            <person name="Fluegel L."/>
            <person name="Davis C.M."/>
            <person name="Simpson J.R."/>
            <person name="Lauterbach L."/>
            <person name="Steele A.D."/>
            <person name="Gui C."/>
            <person name="Meng S."/>
            <person name="Li G."/>
            <person name="Viehrig K."/>
            <person name="Ye F."/>
            <person name="Su P."/>
            <person name="Kiefer A.F."/>
            <person name="Nichols A."/>
            <person name="Cepeda A.J."/>
            <person name="Yan W."/>
            <person name="Fan B."/>
            <person name="Jiang Y."/>
            <person name="Adhikari A."/>
            <person name="Zheng C.-J."/>
            <person name="Schuster L."/>
            <person name="Cowan T.M."/>
            <person name="Smanski M.J."/>
            <person name="Chevrette M.G."/>
            <person name="De Carvalho L.P.S."/>
            <person name="Shen B."/>
        </authorList>
    </citation>
    <scope>NUCLEOTIDE SEQUENCE [LARGE SCALE GENOMIC DNA]</scope>
    <source>
        <strain evidence="3 4">NPDC000155</strain>
    </source>
</reference>
<evidence type="ECO:0000313" key="4">
    <source>
        <dbReference type="Proteomes" id="UP001486207"/>
    </source>
</evidence>
<evidence type="ECO:0000256" key="1">
    <source>
        <dbReference type="SAM" id="MobiDB-lite"/>
    </source>
</evidence>
<dbReference type="Proteomes" id="UP001486207">
    <property type="component" value="Unassembled WGS sequence"/>
</dbReference>
<keyword evidence="4" id="KW-1185">Reference proteome</keyword>
<gene>
    <name evidence="3" type="ORF">ABT384_23495</name>
</gene>